<feature type="transmembrane region" description="Helical" evidence="1">
    <location>
        <begin position="62"/>
        <end position="80"/>
    </location>
</feature>
<gene>
    <name evidence="2" type="ORF">DFR57_106242</name>
</gene>
<dbReference type="Proteomes" id="UP000252585">
    <property type="component" value="Unassembled WGS sequence"/>
</dbReference>
<organism evidence="2 3">
    <name type="scientific">Saliterribacillus persicus</name>
    <dbReference type="NCBI Taxonomy" id="930114"/>
    <lineage>
        <taxon>Bacteria</taxon>
        <taxon>Bacillati</taxon>
        <taxon>Bacillota</taxon>
        <taxon>Bacilli</taxon>
        <taxon>Bacillales</taxon>
        <taxon>Bacillaceae</taxon>
        <taxon>Saliterribacillus</taxon>
    </lineage>
</organism>
<evidence type="ECO:0000313" key="2">
    <source>
        <dbReference type="EMBL" id="RCW70841.1"/>
    </source>
</evidence>
<evidence type="ECO:0000313" key="3">
    <source>
        <dbReference type="Proteomes" id="UP000252585"/>
    </source>
</evidence>
<proteinExistence type="predicted"/>
<sequence>MCEFSMIDVMEGFREVGGKTVVRQDVLEVPNDLWPIADFFMQGLGNEVNITNENEMAMLIEGFLYLYITIVILTILAYKFGFAKKLPPLKSAVVYIILMVGMFFITLIFGLNLPVAESLAVIAAILGLYRLRLHQERKKRTE</sequence>
<dbReference type="EMBL" id="QPJJ01000006">
    <property type="protein sequence ID" value="RCW70841.1"/>
    <property type="molecule type" value="Genomic_DNA"/>
</dbReference>
<keyword evidence="1" id="KW-0472">Membrane</keyword>
<protein>
    <submittedName>
        <fullName evidence="2">YlaH-like protein</fullName>
    </submittedName>
</protein>
<dbReference type="InterPro" id="IPR025620">
    <property type="entry name" value="YlaH"/>
</dbReference>
<keyword evidence="1" id="KW-1133">Transmembrane helix</keyword>
<name>A0A368XS83_9BACI</name>
<evidence type="ECO:0000256" key="1">
    <source>
        <dbReference type="SAM" id="Phobius"/>
    </source>
</evidence>
<reference evidence="2 3" key="1">
    <citation type="submission" date="2018-07" db="EMBL/GenBank/DDBJ databases">
        <title>Genomic Encyclopedia of Type Strains, Phase IV (KMG-IV): sequencing the most valuable type-strain genomes for metagenomic binning, comparative biology and taxonomic classification.</title>
        <authorList>
            <person name="Goeker M."/>
        </authorList>
    </citation>
    <scope>NUCLEOTIDE SEQUENCE [LARGE SCALE GENOMIC DNA]</scope>
    <source>
        <strain evidence="2 3">DSM 27696</strain>
    </source>
</reference>
<keyword evidence="3" id="KW-1185">Reference proteome</keyword>
<keyword evidence="1" id="KW-0812">Transmembrane</keyword>
<dbReference type="Pfam" id="PF14036">
    <property type="entry name" value="YlaH"/>
    <property type="match status" value="1"/>
</dbReference>
<feature type="transmembrane region" description="Helical" evidence="1">
    <location>
        <begin position="92"/>
        <end position="109"/>
    </location>
</feature>
<accession>A0A368XS83</accession>
<comment type="caution">
    <text evidence="2">The sequence shown here is derived from an EMBL/GenBank/DDBJ whole genome shotgun (WGS) entry which is preliminary data.</text>
</comment>
<dbReference type="AlphaFoldDB" id="A0A368XS83"/>